<evidence type="ECO:0000256" key="8">
    <source>
        <dbReference type="SAM" id="Phobius"/>
    </source>
</evidence>
<dbReference type="Pfam" id="PF03845">
    <property type="entry name" value="Spore_permease"/>
    <property type="match status" value="1"/>
</dbReference>
<evidence type="ECO:0000313" key="9">
    <source>
        <dbReference type="EMBL" id="MTV49073.1"/>
    </source>
</evidence>
<evidence type="ECO:0000256" key="7">
    <source>
        <dbReference type="ARBA" id="ARBA00023136"/>
    </source>
</evidence>
<evidence type="ECO:0000313" key="10">
    <source>
        <dbReference type="Proteomes" id="UP000430670"/>
    </source>
</evidence>
<gene>
    <name evidence="9" type="ORF">GJ688_08785</name>
</gene>
<keyword evidence="10" id="KW-1185">Reference proteome</keyword>
<dbReference type="EMBL" id="WNKU01000008">
    <property type="protein sequence ID" value="MTV49073.1"/>
    <property type="molecule type" value="Genomic_DNA"/>
</dbReference>
<feature type="transmembrane region" description="Helical" evidence="8">
    <location>
        <begin position="209"/>
        <end position="227"/>
    </location>
</feature>
<keyword evidence="5 8" id="KW-0812">Transmembrane</keyword>
<feature type="transmembrane region" description="Helical" evidence="8">
    <location>
        <begin position="326"/>
        <end position="344"/>
    </location>
</feature>
<reference evidence="9 10" key="1">
    <citation type="submission" date="2019-11" db="EMBL/GenBank/DDBJ databases">
        <title>Whole-genome sequence of a the green, strictly anaerobic photosynthetic bacterium Heliobacillus mobilis DSM 6151.</title>
        <authorList>
            <person name="Kyndt J.A."/>
            <person name="Meyer T.E."/>
        </authorList>
    </citation>
    <scope>NUCLEOTIDE SEQUENCE [LARGE SCALE GENOMIC DNA]</scope>
    <source>
        <strain evidence="9 10">DSM 6151</strain>
    </source>
</reference>
<dbReference type="PANTHER" id="PTHR34975">
    <property type="entry name" value="SPORE GERMINATION PROTEIN A2"/>
    <property type="match status" value="1"/>
</dbReference>
<feature type="transmembrane region" description="Helical" evidence="8">
    <location>
        <begin position="29"/>
        <end position="51"/>
    </location>
</feature>
<feature type="transmembrane region" description="Helical" evidence="8">
    <location>
        <begin position="99"/>
        <end position="119"/>
    </location>
</feature>
<dbReference type="OrthoDB" id="1931502at2"/>
<evidence type="ECO:0000256" key="6">
    <source>
        <dbReference type="ARBA" id="ARBA00022989"/>
    </source>
</evidence>
<sequence length="395" mass="44601">MLFSIGEKIQEGEKHGWLRRGSPMYKEEISMIQIGLLMASFFVSGAGLYYHGYLLQTVNYNPFAPLFSGAVIALIPTVLASLICAKFPRDNIIGIARQLLGRPVGILITAPLVFIHFALPLPIFRIAAELITDVHLTNTPPIVLMLILLTISSWIALMGTEVVTRTNDEHLVIIFPLTAIMFFLSTSDIDPNLARPLTQFDFSYWMRPEFYGSLSVFFGFGLALFLNDAISHSQKLYRILIGLTFLGLLYLLVTLYLIIGTLGMEMASSFDQPLKVKMTTLREMVFFQRVDILLILLWMFPTITAMSGLIVTGARAVGQWLHLENYRTVVLAYFITALALRSSVEPFQNARNFLMYLSPLWGGLMTLLLLLFLILSVMKKRYALSQKEPRRRNNG</sequence>
<evidence type="ECO:0000256" key="3">
    <source>
        <dbReference type="ARBA" id="ARBA00022448"/>
    </source>
</evidence>
<keyword evidence="7 8" id="KW-0472">Membrane</keyword>
<comment type="caution">
    <text evidence="9">The sequence shown here is derived from an EMBL/GenBank/DDBJ whole genome shotgun (WGS) entry which is preliminary data.</text>
</comment>
<keyword evidence="3" id="KW-0813">Transport</keyword>
<dbReference type="GO" id="GO:0009847">
    <property type="term" value="P:spore germination"/>
    <property type="evidence" value="ECO:0007669"/>
    <property type="project" value="InterPro"/>
</dbReference>
<comment type="subcellular location">
    <subcellularLocation>
        <location evidence="1">Membrane</location>
        <topology evidence="1">Multi-pass membrane protein</topology>
    </subcellularLocation>
</comment>
<keyword evidence="6 8" id="KW-1133">Transmembrane helix</keyword>
<feature type="transmembrane region" description="Helical" evidence="8">
    <location>
        <begin position="292"/>
        <end position="314"/>
    </location>
</feature>
<organism evidence="9 10">
    <name type="scientific">Heliobacterium mobile</name>
    <name type="common">Heliobacillus mobilis</name>
    <dbReference type="NCBI Taxonomy" id="28064"/>
    <lineage>
        <taxon>Bacteria</taxon>
        <taxon>Bacillati</taxon>
        <taxon>Bacillota</taxon>
        <taxon>Clostridia</taxon>
        <taxon>Eubacteriales</taxon>
        <taxon>Heliobacteriaceae</taxon>
        <taxon>Heliobacterium</taxon>
    </lineage>
</organism>
<dbReference type="PANTHER" id="PTHR34975:SF2">
    <property type="entry name" value="SPORE GERMINATION PROTEIN A2"/>
    <property type="match status" value="1"/>
</dbReference>
<feature type="transmembrane region" description="Helical" evidence="8">
    <location>
        <begin position="356"/>
        <end position="377"/>
    </location>
</feature>
<keyword evidence="4" id="KW-0309">Germination</keyword>
<name>A0A6I3SJP3_HELMO</name>
<dbReference type="AlphaFoldDB" id="A0A6I3SJP3"/>
<feature type="transmembrane region" description="Helical" evidence="8">
    <location>
        <begin position="239"/>
        <end position="259"/>
    </location>
</feature>
<evidence type="ECO:0000256" key="2">
    <source>
        <dbReference type="ARBA" id="ARBA00007998"/>
    </source>
</evidence>
<evidence type="ECO:0000256" key="4">
    <source>
        <dbReference type="ARBA" id="ARBA00022544"/>
    </source>
</evidence>
<proteinExistence type="inferred from homology"/>
<dbReference type="InterPro" id="IPR004761">
    <property type="entry name" value="Spore_GerAB"/>
</dbReference>
<accession>A0A6I3SJP3</accession>
<comment type="similarity">
    <text evidence="2">Belongs to the amino acid-polyamine-organocation (APC) superfamily. Spore germination protein (SGP) (TC 2.A.3.9) family.</text>
</comment>
<evidence type="ECO:0000256" key="5">
    <source>
        <dbReference type="ARBA" id="ARBA00022692"/>
    </source>
</evidence>
<dbReference type="GO" id="GO:0016020">
    <property type="term" value="C:membrane"/>
    <property type="evidence" value="ECO:0007669"/>
    <property type="project" value="UniProtKB-SubCell"/>
</dbReference>
<dbReference type="Proteomes" id="UP000430670">
    <property type="component" value="Unassembled WGS sequence"/>
</dbReference>
<feature type="transmembrane region" description="Helical" evidence="8">
    <location>
        <begin position="171"/>
        <end position="189"/>
    </location>
</feature>
<feature type="transmembrane region" description="Helical" evidence="8">
    <location>
        <begin position="139"/>
        <end position="159"/>
    </location>
</feature>
<evidence type="ECO:0000256" key="1">
    <source>
        <dbReference type="ARBA" id="ARBA00004141"/>
    </source>
</evidence>
<feature type="transmembrane region" description="Helical" evidence="8">
    <location>
        <begin position="63"/>
        <end position="87"/>
    </location>
</feature>
<protein>
    <submittedName>
        <fullName evidence="9">GerAB/ArcD/ProY family transporter</fullName>
    </submittedName>
</protein>